<dbReference type="EMBL" id="MCFD01000001">
    <property type="protein sequence ID" value="ORX74249.1"/>
    <property type="molecule type" value="Genomic_DNA"/>
</dbReference>
<evidence type="ECO:0000256" key="1">
    <source>
        <dbReference type="ARBA" id="ARBA00010609"/>
    </source>
</evidence>
<evidence type="ECO:0000256" key="2">
    <source>
        <dbReference type="ARBA" id="ARBA00023008"/>
    </source>
</evidence>
<name>A0A1Y1WL08_9FUNG</name>
<proteinExistence type="inferred from homology"/>
<dbReference type="Pfam" id="PF00394">
    <property type="entry name" value="Cu-oxidase"/>
    <property type="match status" value="1"/>
</dbReference>
<keyword evidence="2" id="KW-0186">Copper</keyword>
<dbReference type="InterPro" id="IPR011706">
    <property type="entry name" value="Cu-oxidase_C"/>
</dbReference>
<dbReference type="Gene3D" id="2.60.40.420">
    <property type="entry name" value="Cupredoxins - blue copper proteins"/>
    <property type="match status" value="3"/>
</dbReference>
<feature type="domain" description="Plastocyanin-like" evidence="5">
    <location>
        <begin position="362"/>
        <end position="498"/>
    </location>
</feature>
<keyword evidence="8" id="KW-1185">Reference proteome</keyword>
<evidence type="ECO:0000313" key="7">
    <source>
        <dbReference type="EMBL" id="ORX74249.1"/>
    </source>
</evidence>
<comment type="similarity">
    <text evidence="1">Belongs to the multicopper oxidase family.</text>
</comment>
<gene>
    <name evidence="7" type="ORF">DL89DRAFT_264176</name>
</gene>
<dbReference type="Pfam" id="PF07731">
    <property type="entry name" value="Cu-oxidase_2"/>
    <property type="match status" value="1"/>
</dbReference>
<feature type="domain" description="Plastocyanin-like" evidence="6">
    <location>
        <begin position="26"/>
        <end position="141"/>
    </location>
</feature>
<feature type="chain" id="PRO_5011003733" description="Cupredoxin" evidence="3">
    <location>
        <begin position="18"/>
        <end position="552"/>
    </location>
</feature>
<dbReference type="GO" id="GO:0010106">
    <property type="term" value="P:cellular response to iron ion starvation"/>
    <property type="evidence" value="ECO:0007669"/>
    <property type="project" value="TreeGrafter"/>
</dbReference>
<evidence type="ECO:0000259" key="4">
    <source>
        <dbReference type="Pfam" id="PF00394"/>
    </source>
</evidence>
<comment type="caution">
    <text evidence="7">The sequence shown here is derived from an EMBL/GenBank/DDBJ whole genome shotgun (WGS) entry which is preliminary data.</text>
</comment>
<protein>
    <recommendedName>
        <fullName evidence="9">Cupredoxin</fullName>
    </recommendedName>
</protein>
<dbReference type="Proteomes" id="UP000193922">
    <property type="component" value="Unassembled WGS sequence"/>
</dbReference>
<organism evidence="7 8">
    <name type="scientific">Linderina pennispora</name>
    <dbReference type="NCBI Taxonomy" id="61395"/>
    <lineage>
        <taxon>Eukaryota</taxon>
        <taxon>Fungi</taxon>
        <taxon>Fungi incertae sedis</taxon>
        <taxon>Zoopagomycota</taxon>
        <taxon>Kickxellomycotina</taxon>
        <taxon>Kickxellomycetes</taxon>
        <taxon>Kickxellales</taxon>
        <taxon>Kickxellaceae</taxon>
        <taxon>Linderina</taxon>
    </lineage>
</organism>
<dbReference type="InterPro" id="IPR011707">
    <property type="entry name" value="Cu-oxidase-like_N"/>
</dbReference>
<sequence length="552" mass="62500">MILHALFLLVLSATALAKHVVVDWDVTYVYMMRDGINYRQSIGINGQSPIPPVYATRGDTLILNVHNLLNVTTTIHAHGLFMRGMSYMDGPAMTNQCGIPPGELFTYEYHLEQAGTFWIHGHDHDHSADGLRTALVIYDKEPPYKYDAEHLFTFEDWFVGQFTERAELVSSPTMPYPPPHTVGFGLINGYNGNTTKPIKFEPKKTYRIRLINMSSTYWYYFQIPGHKLRVIEVDGILSDEHIVDGVQLAPAMRYSVLVTAHKSDELNYYYKVKMYADFIPTSLGENPRFYSGLVEYKQDSPVKELPDVDDNKLTWVEDIKMTALDKQPPLPVDRSLYLWLGNNLLSTGQRLDHINNITYYAPLVPSLFTAMTTGDLAKNPEVYNNRTHPVVLKHNEVVELEVHNPNRFHHPMHLHGHAFQVTEYGPSLDGFTSGNTFSPLVQSLVAPIQRDVIEIPSFSYVKIRFRADNPGVWLYHCHVNVHGSPESLRMLMTFVEAPDVLQKTQTLPKKLIRHCGMSGIKASGNAAGNTGLDMTGLPSVPYIVSKSIRKQE</sequence>
<dbReference type="PANTHER" id="PTHR11709">
    <property type="entry name" value="MULTI-COPPER OXIDASE"/>
    <property type="match status" value="1"/>
</dbReference>
<evidence type="ECO:0000256" key="3">
    <source>
        <dbReference type="SAM" id="SignalP"/>
    </source>
</evidence>
<dbReference type="OrthoDB" id="2121828at2759"/>
<dbReference type="GO" id="GO:0033215">
    <property type="term" value="P:reductive iron assimilation"/>
    <property type="evidence" value="ECO:0007669"/>
    <property type="project" value="TreeGrafter"/>
</dbReference>
<accession>A0A1Y1WL08</accession>
<dbReference type="InterPro" id="IPR001117">
    <property type="entry name" value="Cu-oxidase_2nd"/>
</dbReference>
<dbReference type="GO" id="GO:0004322">
    <property type="term" value="F:ferroxidase activity"/>
    <property type="evidence" value="ECO:0007669"/>
    <property type="project" value="TreeGrafter"/>
</dbReference>
<evidence type="ECO:0000259" key="6">
    <source>
        <dbReference type="Pfam" id="PF07732"/>
    </source>
</evidence>
<dbReference type="STRING" id="61395.A0A1Y1WL08"/>
<dbReference type="InterPro" id="IPR008972">
    <property type="entry name" value="Cupredoxin"/>
</dbReference>
<dbReference type="GeneID" id="63802782"/>
<dbReference type="InterPro" id="IPR045087">
    <property type="entry name" value="Cu-oxidase_fam"/>
</dbReference>
<dbReference type="RefSeq" id="XP_040747460.1">
    <property type="nucleotide sequence ID" value="XM_040886134.1"/>
</dbReference>
<reference evidence="7 8" key="1">
    <citation type="submission" date="2016-07" db="EMBL/GenBank/DDBJ databases">
        <title>Pervasive Adenine N6-methylation of Active Genes in Fungi.</title>
        <authorList>
            <consortium name="DOE Joint Genome Institute"/>
            <person name="Mondo S.J."/>
            <person name="Dannebaum R.O."/>
            <person name="Kuo R.C."/>
            <person name="Labutti K."/>
            <person name="Haridas S."/>
            <person name="Kuo A."/>
            <person name="Salamov A."/>
            <person name="Ahrendt S.R."/>
            <person name="Lipzen A."/>
            <person name="Sullivan W."/>
            <person name="Andreopoulos W.B."/>
            <person name="Clum A."/>
            <person name="Lindquist E."/>
            <person name="Daum C."/>
            <person name="Ramamoorthy G.K."/>
            <person name="Gryganskyi A."/>
            <person name="Culley D."/>
            <person name="Magnuson J.K."/>
            <person name="James T.Y."/>
            <person name="O'Malley M.A."/>
            <person name="Stajich J.E."/>
            <person name="Spatafora J.W."/>
            <person name="Visel A."/>
            <person name="Grigoriev I.V."/>
        </authorList>
    </citation>
    <scope>NUCLEOTIDE SEQUENCE [LARGE SCALE GENOMIC DNA]</scope>
    <source>
        <strain evidence="7 8">ATCC 12442</strain>
    </source>
</reference>
<dbReference type="GO" id="GO:0033573">
    <property type="term" value="C:high-affinity iron permease complex"/>
    <property type="evidence" value="ECO:0007669"/>
    <property type="project" value="TreeGrafter"/>
</dbReference>
<feature type="domain" description="Plastocyanin-like" evidence="4">
    <location>
        <begin position="150"/>
        <end position="274"/>
    </location>
</feature>
<dbReference type="AlphaFoldDB" id="A0A1Y1WL08"/>
<dbReference type="GO" id="GO:0005507">
    <property type="term" value="F:copper ion binding"/>
    <property type="evidence" value="ECO:0007669"/>
    <property type="project" value="InterPro"/>
</dbReference>
<evidence type="ECO:0000259" key="5">
    <source>
        <dbReference type="Pfam" id="PF07731"/>
    </source>
</evidence>
<feature type="signal peptide" evidence="3">
    <location>
        <begin position="1"/>
        <end position="17"/>
    </location>
</feature>
<evidence type="ECO:0008006" key="9">
    <source>
        <dbReference type="Google" id="ProtNLM"/>
    </source>
</evidence>
<dbReference type="SUPFAM" id="SSF49503">
    <property type="entry name" value="Cupredoxins"/>
    <property type="match status" value="3"/>
</dbReference>
<dbReference type="PANTHER" id="PTHR11709:SF361">
    <property type="entry name" value="IRON TRANSPORT MULTICOPPER OXIDASE FET3"/>
    <property type="match status" value="1"/>
</dbReference>
<keyword evidence="3" id="KW-0732">Signal</keyword>
<dbReference type="Pfam" id="PF07732">
    <property type="entry name" value="Cu-oxidase_3"/>
    <property type="match status" value="1"/>
</dbReference>
<evidence type="ECO:0000313" key="8">
    <source>
        <dbReference type="Proteomes" id="UP000193922"/>
    </source>
</evidence>